<evidence type="ECO:0000313" key="1">
    <source>
        <dbReference type="EMBL" id="KAJ6712017.1"/>
    </source>
</evidence>
<keyword evidence="2" id="KW-1185">Reference proteome</keyword>
<organism evidence="1 2">
    <name type="scientific">Salix purpurea</name>
    <name type="common">Purple osier willow</name>
    <dbReference type="NCBI Taxonomy" id="77065"/>
    <lineage>
        <taxon>Eukaryota</taxon>
        <taxon>Viridiplantae</taxon>
        <taxon>Streptophyta</taxon>
        <taxon>Embryophyta</taxon>
        <taxon>Tracheophyta</taxon>
        <taxon>Spermatophyta</taxon>
        <taxon>Magnoliopsida</taxon>
        <taxon>eudicotyledons</taxon>
        <taxon>Gunneridae</taxon>
        <taxon>Pentapetalae</taxon>
        <taxon>rosids</taxon>
        <taxon>fabids</taxon>
        <taxon>Malpighiales</taxon>
        <taxon>Salicaceae</taxon>
        <taxon>Saliceae</taxon>
        <taxon>Salix</taxon>
    </lineage>
</organism>
<reference evidence="1" key="2">
    <citation type="journal article" date="2023" name="Int. J. Mol. Sci.">
        <title>De Novo Assembly and Annotation of 11 Diverse Shrub Willow (Salix) Genomes Reveals Novel Gene Organization in Sex-Linked Regions.</title>
        <authorList>
            <person name="Hyden B."/>
            <person name="Feng K."/>
            <person name="Yates T.B."/>
            <person name="Jawdy S."/>
            <person name="Cereghino C."/>
            <person name="Smart L.B."/>
            <person name="Muchero W."/>
        </authorList>
    </citation>
    <scope>NUCLEOTIDE SEQUENCE</scope>
    <source>
        <tissue evidence="1">Shoot tip</tissue>
    </source>
</reference>
<accession>A0A9Q0YW17</accession>
<name>A0A9Q0YW17_SALPP</name>
<dbReference type="EMBL" id="JAPFFK010000015">
    <property type="protein sequence ID" value="KAJ6712017.1"/>
    <property type="molecule type" value="Genomic_DNA"/>
</dbReference>
<reference evidence="1" key="1">
    <citation type="submission" date="2022-11" db="EMBL/GenBank/DDBJ databases">
        <authorList>
            <person name="Hyden B.L."/>
            <person name="Feng K."/>
            <person name="Yates T."/>
            <person name="Jawdy S."/>
            <person name="Smart L.B."/>
            <person name="Muchero W."/>
        </authorList>
    </citation>
    <scope>NUCLEOTIDE SEQUENCE</scope>
    <source>
        <tissue evidence="1">Shoot tip</tissue>
    </source>
</reference>
<sequence length="67" mass="8027">MSPAIKDYIFFFLVNHSQYSVNYFFSNPYRFSILQSFSRLLISFEIMILQNLAESSDCRFFCELLFS</sequence>
<comment type="caution">
    <text evidence="1">The sequence shown here is derived from an EMBL/GenBank/DDBJ whole genome shotgun (WGS) entry which is preliminary data.</text>
</comment>
<gene>
    <name evidence="1" type="ORF">OIU79_008270</name>
</gene>
<dbReference type="AlphaFoldDB" id="A0A9Q0YW17"/>
<evidence type="ECO:0000313" key="2">
    <source>
        <dbReference type="Proteomes" id="UP001151532"/>
    </source>
</evidence>
<proteinExistence type="predicted"/>
<dbReference type="Proteomes" id="UP001151532">
    <property type="component" value="Chromosome 1"/>
</dbReference>
<protein>
    <submittedName>
        <fullName evidence="1">Uncharacterized protein</fullName>
    </submittedName>
</protein>